<sequence>MKFLLCVCLVAVVEITALTEDQTHKLNKISTQCRSQSGVTDEVILNARNGVFADDPKLKKQILCVAKNVALVTEAGEVDALNVDQKLYIEDALKECIQAGTSQKINGPGIDISRVGNINDLKNFIFCVFEKQQLINTDGCPNRESLRRFIEIAASGEEINRIVKECIKQKSNNTATE</sequence>
<dbReference type="GO" id="GO:0005615">
    <property type="term" value="C:extracellular space"/>
    <property type="evidence" value="ECO:0007669"/>
    <property type="project" value="TreeGrafter"/>
</dbReference>
<evidence type="ECO:0000256" key="3">
    <source>
        <dbReference type="ARBA" id="ARBA00022525"/>
    </source>
</evidence>
<dbReference type="AlphaFoldDB" id="A0AA38I4H4"/>
<evidence type="ECO:0000256" key="5">
    <source>
        <dbReference type="SAM" id="SignalP"/>
    </source>
</evidence>
<gene>
    <name evidence="6" type="ORF">Zmor_019907</name>
</gene>
<comment type="caution">
    <text evidence="6">The sequence shown here is derived from an EMBL/GenBank/DDBJ whole genome shotgun (WGS) entry which is preliminary data.</text>
</comment>
<dbReference type="PANTHER" id="PTHR11857">
    <property type="entry name" value="ODORANT BINDING PROTEIN-RELATED"/>
    <property type="match status" value="1"/>
</dbReference>
<comment type="similarity">
    <text evidence="2">Belongs to the PBP/GOBP family.</text>
</comment>
<dbReference type="Gene3D" id="1.10.238.20">
    <property type="entry name" value="Pheromone/general odorant binding protein domain"/>
    <property type="match status" value="2"/>
</dbReference>
<dbReference type="PANTHER" id="PTHR11857:SF43">
    <property type="entry name" value="GEO07291P1-RELATED"/>
    <property type="match status" value="1"/>
</dbReference>
<accession>A0AA38I4H4</accession>
<dbReference type="InterPro" id="IPR006170">
    <property type="entry name" value="PBP/GOBP"/>
</dbReference>
<organism evidence="6 7">
    <name type="scientific">Zophobas morio</name>
    <dbReference type="NCBI Taxonomy" id="2755281"/>
    <lineage>
        <taxon>Eukaryota</taxon>
        <taxon>Metazoa</taxon>
        <taxon>Ecdysozoa</taxon>
        <taxon>Arthropoda</taxon>
        <taxon>Hexapoda</taxon>
        <taxon>Insecta</taxon>
        <taxon>Pterygota</taxon>
        <taxon>Neoptera</taxon>
        <taxon>Endopterygota</taxon>
        <taxon>Coleoptera</taxon>
        <taxon>Polyphaga</taxon>
        <taxon>Cucujiformia</taxon>
        <taxon>Tenebrionidae</taxon>
        <taxon>Zophobas</taxon>
    </lineage>
</organism>
<evidence type="ECO:0000256" key="2">
    <source>
        <dbReference type="ARBA" id="ARBA00008098"/>
    </source>
</evidence>
<keyword evidence="3" id="KW-0964">Secreted</keyword>
<evidence type="ECO:0000256" key="4">
    <source>
        <dbReference type="ARBA" id="ARBA00022729"/>
    </source>
</evidence>
<dbReference type="Proteomes" id="UP001168821">
    <property type="component" value="Unassembled WGS sequence"/>
</dbReference>
<evidence type="ECO:0000313" key="7">
    <source>
        <dbReference type="Proteomes" id="UP001168821"/>
    </source>
</evidence>
<protein>
    <submittedName>
        <fullName evidence="6">Uncharacterized protein</fullName>
    </submittedName>
</protein>
<keyword evidence="4 5" id="KW-0732">Signal</keyword>
<reference evidence="6" key="1">
    <citation type="journal article" date="2023" name="G3 (Bethesda)">
        <title>Whole genome assemblies of Zophobas morio and Tenebrio molitor.</title>
        <authorList>
            <person name="Kaur S."/>
            <person name="Stinson S.A."/>
            <person name="diCenzo G.C."/>
        </authorList>
    </citation>
    <scope>NUCLEOTIDE SEQUENCE</scope>
    <source>
        <strain evidence="6">QUZm001</strain>
    </source>
</reference>
<evidence type="ECO:0000313" key="6">
    <source>
        <dbReference type="EMBL" id="KAJ3648071.1"/>
    </source>
</evidence>
<name>A0AA38I4H4_9CUCU</name>
<evidence type="ECO:0000256" key="1">
    <source>
        <dbReference type="ARBA" id="ARBA00004613"/>
    </source>
</evidence>
<dbReference type="GO" id="GO:0005549">
    <property type="term" value="F:odorant binding"/>
    <property type="evidence" value="ECO:0007669"/>
    <property type="project" value="InterPro"/>
</dbReference>
<dbReference type="SUPFAM" id="SSF47565">
    <property type="entry name" value="Insect pheromone/odorant-binding proteins"/>
    <property type="match status" value="2"/>
</dbReference>
<dbReference type="CDD" id="cd23992">
    <property type="entry name" value="PBP_GOBP"/>
    <property type="match status" value="2"/>
</dbReference>
<dbReference type="EMBL" id="JALNTZ010000006">
    <property type="protein sequence ID" value="KAJ3648071.1"/>
    <property type="molecule type" value="Genomic_DNA"/>
</dbReference>
<dbReference type="GO" id="GO:0007608">
    <property type="term" value="P:sensory perception of smell"/>
    <property type="evidence" value="ECO:0007669"/>
    <property type="project" value="TreeGrafter"/>
</dbReference>
<feature type="signal peptide" evidence="5">
    <location>
        <begin position="1"/>
        <end position="17"/>
    </location>
</feature>
<keyword evidence="7" id="KW-1185">Reference proteome</keyword>
<proteinExistence type="inferred from homology"/>
<dbReference type="InterPro" id="IPR036728">
    <property type="entry name" value="PBP_GOBP_sf"/>
</dbReference>
<dbReference type="Pfam" id="PF01395">
    <property type="entry name" value="PBP_GOBP"/>
    <property type="match status" value="1"/>
</dbReference>
<feature type="chain" id="PRO_5041219565" evidence="5">
    <location>
        <begin position="18"/>
        <end position="177"/>
    </location>
</feature>
<comment type="subcellular location">
    <subcellularLocation>
        <location evidence="1">Secreted</location>
    </subcellularLocation>
</comment>